<dbReference type="EMBL" id="NXLW01000021">
    <property type="protein sequence ID" value="RDU70325.1"/>
    <property type="molecule type" value="Genomic_DNA"/>
</dbReference>
<dbReference type="GO" id="GO:0020037">
    <property type="term" value="F:heme binding"/>
    <property type="evidence" value="ECO:0007669"/>
    <property type="project" value="InterPro"/>
</dbReference>
<protein>
    <submittedName>
        <fullName evidence="2">Nickel ABC transporter, nickel/metallophore periplasmic binding protein</fullName>
    </submittedName>
</protein>
<evidence type="ECO:0000313" key="2">
    <source>
        <dbReference type="EMBL" id="RDU70325.1"/>
    </source>
</evidence>
<dbReference type="GO" id="GO:0043190">
    <property type="term" value="C:ATP-binding cassette (ABC) transporter complex"/>
    <property type="evidence" value="ECO:0007669"/>
    <property type="project" value="InterPro"/>
</dbReference>
<dbReference type="Proteomes" id="UP000256424">
    <property type="component" value="Unassembled WGS sequence"/>
</dbReference>
<dbReference type="GO" id="GO:0015833">
    <property type="term" value="P:peptide transport"/>
    <property type="evidence" value="ECO:0007669"/>
    <property type="project" value="TreeGrafter"/>
</dbReference>
<dbReference type="OrthoDB" id="5469165at2"/>
<reference evidence="2 3" key="1">
    <citation type="submission" date="2018-04" db="EMBL/GenBank/DDBJ databases">
        <title>Novel Campyloabacter and Helicobacter Species and Strains.</title>
        <authorList>
            <person name="Mannion A.J."/>
            <person name="Shen Z."/>
            <person name="Fox J.G."/>
        </authorList>
    </citation>
    <scope>NUCLEOTIDE SEQUENCE [LARGE SCALE GENOMIC DNA]</scope>
    <source>
        <strain evidence="2 3">MIT 97-5075</strain>
    </source>
</reference>
<comment type="caution">
    <text evidence="2">The sequence shown here is derived from an EMBL/GenBank/DDBJ whole genome shotgun (WGS) entry which is preliminary data.</text>
</comment>
<dbReference type="InterPro" id="IPR030678">
    <property type="entry name" value="Peptide/Ni-bd"/>
</dbReference>
<dbReference type="GO" id="GO:1904680">
    <property type="term" value="F:peptide transmembrane transporter activity"/>
    <property type="evidence" value="ECO:0007669"/>
    <property type="project" value="TreeGrafter"/>
</dbReference>
<keyword evidence="3" id="KW-1185">Reference proteome</keyword>
<sequence length="505" mass="58017">MKILRIAVSQNVGALNPQGYAQNQMYAQNMVYEGLVKIDSKGNIIPSLATSWDIDKTGRIYTFTLRKNVKFSNQEPFDAIAAKKNFDSILLNRVRHSWSNLALLIEKVEILNPYQIQIILKQPYAPTLAELSLIRPFRFIAPSMIPNNLDLVNNNPMQPIGTGPYILTRSDLGKGDTFTKNVDYWNAEAYHGIYFDVIQTKIIVEPNAKIIALKTGAIDMIYGDDEIPIEIFRQITKTKEFHTYQSPAIFTTALVLNPANKILQSLSMRKAIALSIDKDSLIRAVYGYLQQKADYLFAPNRPDSDITKEYNDILPFDSNQAKRIIQDLGYKEKQDGFYYKDNQKLSLTLLYVGNNPVQKAIAEILQYQLKQVGIFLQLIPSEQTIYHNKQRTGNFDICFHETWGIPYEPLIMLNSMRYVGHVDFIAQKPLKEKPQIDKEIESVLMLPQHSVAKPLHALLHKIYATRIYIPLTYQTNKAIATKDIRGINMDMRAIEIPFWEFYKEH</sequence>
<dbReference type="Gene3D" id="3.10.105.10">
    <property type="entry name" value="Dipeptide-binding Protein, Domain 3"/>
    <property type="match status" value="1"/>
</dbReference>
<dbReference type="CDD" id="cd08489">
    <property type="entry name" value="PBP2_NikA"/>
    <property type="match status" value="1"/>
</dbReference>
<dbReference type="AlphaFoldDB" id="A0A3D8IZJ4"/>
<dbReference type="Gene3D" id="3.40.190.10">
    <property type="entry name" value="Periplasmic binding protein-like II"/>
    <property type="match status" value="1"/>
</dbReference>
<evidence type="ECO:0000259" key="1">
    <source>
        <dbReference type="Pfam" id="PF00496"/>
    </source>
</evidence>
<dbReference type="GO" id="GO:0016151">
    <property type="term" value="F:nickel cation binding"/>
    <property type="evidence" value="ECO:0007669"/>
    <property type="project" value="InterPro"/>
</dbReference>
<organism evidence="2 3">
    <name type="scientific">Helicobacter aurati</name>
    <dbReference type="NCBI Taxonomy" id="137778"/>
    <lineage>
        <taxon>Bacteria</taxon>
        <taxon>Pseudomonadati</taxon>
        <taxon>Campylobacterota</taxon>
        <taxon>Epsilonproteobacteria</taxon>
        <taxon>Campylobacterales</taxon>
        <taxon>Helicobacteraceae</taxon>
        <taxon>Helicobacter</taxon>
    </lineage>
</organism>
<dbReference type="GO" id="GO:0030288">
    <property type="term" value="C:outer membrane-bounded periplasmic space"/>
    <property type="evidence" value="ECO:0007669"/>
    <property type="project" value="TreeGrafter"/>
</dbReference>
<dbReference type="Pfam" id="PF00496">
    <property type="entry name" value="SBP_bac_5"/>
    <property type="match status" value="1"/>
</dbReference>
<dbReference type="GO" id="GO:0015675">
    <property type="term" value="P:nickel cation transport"/>
    <property type="evidence" value="ECO:0007669"/>
    <property type="project" value="InterPro"/>
</dbReference>
<dbReference type="InterPro" id="IPR000914">
    <property type="entry name" value="SBP_5_dom"/>
</dbReference>
<dbReference type="SUPFAM" id="SSF53850">
    <property type="entry name" value="Periplasmic binding protein-like II"/>
    <property type="match status" value="1"/>
</dbReference>
<dbReference type="PANTHER" id="PTHR30290">
    <property type="entry name" value="PERIPLASMIC BINDING COMPONENT OF ABC TRANSPORTER"/>
    <property type="match status" value="1"/>
</dbReference>
<dbReference type="PIRSF" id="PIRSF002741">
    <property type="entry name" value="MppA"/>
    <property type="match status" value="1"/>
</dbReference>
<gene>
    <name evidence="2" type="primary">nikA</name>
    <name evidence="2" type="ORF">CQA66_08500</name>
</gene>
<dbReference type="NCBIfam" id="TIGR02294">
    <property type="entry name" value="nickel_nikA"/>
    <property type="match status" value="1"/>
</dbReference>
<dbReference type="RefSeq" id="WP_104762775.1">
    <property type="nucleotide sequence ID" value="NZ_FZPM01000007.1"/>
</dbReference>
<proteinExistence type="predicted"/>
<dbReference type="InterPro" id="IPR039424">
    <property type="entry name" value="SBP_5"/>
</dbReference>
<evidence type="ECO:0000313" key="3">
    <source>
        <dbReference type="Proteomes" id="UP000256424"/>
    </source>
</evidence>
<feature type="domain" description="Solute-binding protein family 5" evidence="1">
    <location>
        <begin position="44"/>
        <end position="418"/>
    </location>
</feature>
<dbReference type="InterPro" id="IPR011980">
    <property type="entry name" value="CntA-like"/>
</dbReference>
<accession>A0A3D8IZJ4</accession>
<name>A0A3D8IZJ4_9HELI</name>
<dbReference type="PANTHER" id="PTHR30290:SF37">
    <property type="entry name" value="NICKEL-BINDING PERIPLASMIC PROTEIN"/>
    <property type="match status" value="1"/>
</dbReference>